<feature type="compositionally biased region" description="Basic and acidic residues" evidence="1">
    <location>
        <begin position="68"/>
        <end position="82"/>
    </location>
</feature>
<dbReference type="SUPFAM" id="SSF141072">
    <property type="entry name" value="CalX-like"/>
    <property type="match status" value="1"/>
</dbReference>
<keyword evidence="3" id="KW-1185">Reference proteome</keyword>
<feature type="region of interest" description="Disordered" evidence="1">
    <location>
        <begin position="62"/>
        <end position="82"/>
    </location>
</feature>
<evidence type="ECO:0000313" key="3">
    <source>
        <dbReference type="Proteomes" id="UP000823561"/>
    </source>
</evidence>
<dbReference type="AlphaFoldDB" id="A0AAV6HDC5"/>
<reference evidence="2" key="1">
    <citation type="submission" date="2020-10" db="EMBL/GenBank/DDBJ databases">
        <title>Chromosome-scale genome assembly of the Allis shad, Alosa alosa.</title>
        <authorList>
            <person name="Margot Z."/>
            <person name="Christophe K."/>
            <person name="Cabau C."/>
            <person name="Louis A."/>
            <person name="Berthelot C."/>
            <person name="Parey E."/>
            <person name="Roest Crollius H."/>
            <person name="Montfort J."/>
            <person name="Robinson-Rechavi M."/>
            <person name="Bucao C."/>
            <person name="Bouchez O."/>
            <person name="Gislard M."/>
            <person name="Lluch J."/>
            <person name="Milhes M."/>
            <person name="Lampietro C."/>
            <person name="Lopez Roques C."/>
            <person name="Donnadieu C."/>
            <person name="Braasch I."/>
            <person name="Desvignes T."/>
            <person name="Postlethwait J."/>
            <person name="Bobe J."/>
            <person name="Guiguen Y."/>
        </authorList>
    </citation>
    <scope>NUCLEOTIDE SEQUENCE</scope>
    <source>
        <strain evidence="2">M-15738</strain>
        <tissue evidence="2">Blood</tissue>
    </source>
</reference>
<dbReference type="Proteomes" id="UP000823561">
    <property type="component" value="Chromosome 2"/>
</dbReference>
<sequence length="82" mass="9135">MGFSVRKILEVKVIDDEEYEKNKTFTIHLGEPVLLEIGQKHGDSNDNKPAVGADEEEVAKMGCPSLGEHTKLEVVDRESTPR</sequence>
<organism evidence="2 3">
    <name type="scientific">Alosa alosa</name>
    <name type="common">allis shad</name>
    <dbReference type="NCBI Taxonomy" id="278164"/>
    <lineage>
        <taxon>Eukaryota</taxon>
        <taxon>Metazoa</taxon>
        <taxon>Chordata</taxon>
        <taxon>Craniata</taxon>
        <taxon>Vertebrata</taxon>
        <taxon>Euteleostomi</taxon>
        <taxon>Actinopterygii</taxon>
        <taxon>Neopterygii</taxon>
        <taxon>Teleostei</taxon>
        <taxon>Clupei</taxon>
        <taxon>Clupeiformes</taxon>
        <taxon>Clupeoidei</taxon>
        <taxon>Clupeidae</taxon>
        <taxon>Alosa</taxon>
    </lineage>
</organism>
<accession>A0AAV6HDC5</accession>
<dbReference type="InterPro" id="IPR038081">
    <property type="entry name" value="CalX-like_sf"/>
</dbReference>
<protein>
    <submittedName>
        <fullName evidence="2">Uncharacterized protein</fullName>
    </submittedName>
</protein>
<evidence type="ECO:0000313" key="2">
    <source>
        <dbReference type="EMBL" id="KAG5285074.1"/>
    </source>
</evidence>
<comment type="caution">
    <text evidence="2">The sequence shown here is derived from an EMBL/GenBank/DDBJ whole genome shotgun (WGS) entry which is preliminary data.</text>
</comment>
<proteinExistence type="predicted"/>
<gene>
    <name evidence="2" type="ORF">AALO_G00033810</name>
</gene>
<dbReference type="EMBL" id="JADWDJ010000002">
    <property type="protein sequence ID" value="KAG5285074.1"/>
    <property type="molecule type" value="Genomic_DNA"/>
</dbReference>
<name>A0AAV6HDC5_9TELE</name>
<dbReference type="Gene3D" id="2.60.40.2030">
    <property type="match status" value="1"/>
</dbReference>
<evidence type="ECO:0000256" key="1">
    <source>
        <dbReference type="SAM" id="MobiDB-lite"/>
    </source>
</evidence>